<feature type="transmembrane region" description="Helical" evidence="12">
    <location>
        <begin position="235"/>
        <end position="254"/>
    </location>
</feature>
<dbReference type="InterPro" id="IPR001789">
    <property type="entry name" value="Sig_transdc_resp-reg_receiver"/>
</dbReference>
<feature type="coiled-coil region" evidence="10">
    <location>
        <begin position="455"/>
        <end position="482"/>
    </location>
</feature>
<feature type="region of interest" description="Disordered" evidence="11">
    <location>
        <begin position="842"/>
        <end position="870"/>
    </location>
</feature>
<dbReference type="PROSITE" id="PS50113">
    <property type="entry name" value="PAC"/>
    <property type="match status" value="1"/>
</dbReference>
<feature type="transmembrane region" description="Helical" evidence="12">
    <location>
        <begin position="91"/>
        <end position="112"/>
    </location>
</feature>
<evidence type="ECO:0000313" key="18">
    <source>
        <dbReference type="Proteomes" id="UP000328092"/>
    </source>
</evidence>
<evidence type="ECO:0000259" key="15">
    <source>
        <dbReference type="PROSITE" id="PS50112"/>
    </source>
</evidence>
<keyword evidence="10" id="KW-0175">Coiled coil</keyword>
<dbReference type="InterPro" id="IPR036890">
    <property type="entry name" value="HATPase_C_sf"/>
</dbReference>
<dbReference type="Pfam" id="PF13426">
    <property type="entry name" value="PAS_9"/>
    <property type="match status" value="1"/>
</dbReference>
<dbReference type="InterPro" id="IPR003594">
    <property type="entry name" value="HATPase_dom"/>
</dbReference>
<sequence>MERARFDKAGIFAFGDTRSAVTYAVEVLIVAAIYGGLAASAHLLPAINPAATPLWPPTGVALALVLLRGYRIWPAILLGTIAPYFITDRSFLEFGAAGIGILLAAFAGAWLIERWSNGCQTFATPSGVAKFALLSMAPTTMISSLIALAGFILVNEPGIFDAVVAGLTWWLADAAATLVIAPVIVLWAMMPLRISSRWDLLEAIAVCALAGIIGIVAYSPLIGSDLISSDLDVPLPHRSLLGFLALLPLIWAALRGNRCTVATAALIFTAMAVWGFAVGNDPFPKVDPNGALLSLLVLSISVSAPPLALAAAIATRQSIEAHLRSVQDQLNSQLERKTVALGNVRRHFQSLIEGVVDYAIFALDQEGHVTSWNSTAQKITGYTPEEIIGKHFGIFYRPDERRAGSPAHALESAIERGKHEVEGWRIRKNGTPFFITGSVASSRDDAGNLIGFISILRDATERRDAEEKLVQAREQLAMSQKMEAIGKLTGGIAHDFNNLLMIIGGSAQIFTRLLDPKLPRAIEAIQTAAKRGESLTRQLLTFSRHQHLSPTVVDLNAAIKNMRTMIESSLRGNIVYDENVGEGTAPVKVDLAELELAIVNIAVNARDAMPSGGTFNLSVHAVTADQETGGDRRAKAFFAIALGDTGTGIPPHLLSKMFDPFFTTKEVGKGTGLGLSQVYGFAHQAGGTVTADSKVGQGTTITIYLPSCADEQIASKELAAARAKARQAPRPTVLVVDDSPEVADVTSSLFEHLGYDTIYRDSAEAALKLLEGGTKIDLVFSDIVMPGTIDGVGLAREVRSRYPGLPIALTTGYSDAAKAAPPNLRILRKPFDTEALRDFIQDLAPPRSTRSSGVPLASGATDALKRPSIG</sequence>
<dbReference type="SMART" id="SM00388">
    <property type="entry name" value="HisKA"/>
    <property type="match status" value="1"/>
</dbReference>
<evidence type="ECO:0000259" key="14">
    <source>
        <dbReference type="PROSITE" id="PS50110"/>
    </source>
</evidence>
<dbReference type="PANTHER" id="PTHR43065">
    <property type="entry name" value="SENSOR HISTIDINE KINASE"/>
    <property type="match status" value="1"/>
</dbReference>
<protein>
    <recommendedName>
        <fullName evidence="3">histidine kinase</fullName>
        <ecNumber evidence="3">2.7.13.3</ecNumber>
    </recommendedName>
</protein>
<evidence type="ECO:0000256" key="10">
    <source>
        <dbReference type="SAM" id="Coils"/>
    </source>
</evidence>
<gene>
    <name evidence="17" type="ORF">CI1B_07840</name>
</gene>
<dbReference type="PRINTS" id="PR00344">
    <property type="entry name" value="BCTRLSENSOR"/>
</dbReference>
<dbReference type="Pfam" id="PF00512">
    <property type="entry name" value="HisKA"/>
    <property type="match status" value="1"/>
</dbReference>
<dbReference type="GO" id="GO:0005886">
    <property type="term" value="C:plasma membrane"/>
    <property type="evidence" value="ECO:0007669"/>
    <property type="project" value="UniProtKB-SubCell"/>
</dbReference>
<dbReference type="PANTHER" id="PTHR43065:SF49">
    <property type="entry name" value="HISTIDINE KINASE"/>
    <property type="match status" value="1"/>
</dbReference>
<dbReference type="GO" id="GO:0000155">
    <property type="term" value="F:phosphorelay sensor kinase activity"/>
    <property type="evidence" value="ECO:0007669"/>
    <property type="project" value="InterPro"/>
</dbReference>
<feature type="transmembrane region" description="Helical" evidence="12">
    <location>
        <begin position="261"/>
        <end position="279"/>
    </location>
</feature>
<feature type="transmembrane region" description="Helical" evidence="12">
    <location>
        <begin position="167"/>
        <end position="188"/>
    </location>
</feature>
<dbReference type="PROSITE" id="PS50110">
    <property type="entry name" value="RESPONSE_REGULATORY"/>
    <property type="match status" value="1"/>
</dbReference>
<dbReference type="NCBIfam" id="TIGR00229">
    <property type="entry name" value="sensory_box"/>
    <property type="match status" value="1"/>
</dbReference>
<feature type="domain" description="PAS" evidence="15">
    <location>
        <begin position="344"/>
        <end position="417"/>
    </location>
</feature>
<feature type="domain" description="Response regulatory" evidence="14">
    <location>
        <begin position="732"/>
        <end position="844"/>
    </location>
</feature>
<feature type="modified residue" description="4-aspartylphosphate" evidence="9">
    <location>
        <position position="782"/>
    </location>
</feature>
<evidence type="ECO:0000256" key="5">
    <source>
        <dbReference type="ARBA" id="ARBA00022553"/>
    </source>
</evidence>
<comment type="subcellular location">
    <subcellularLocation>
        <location evidence="2">Cell membrane</location>
        <topology evidence="2">Multi-pass membrane protein</topology>
    </subcellularLocation>
</comment>
<dbReference type="Gene3D" id="3.40.50.2300">
    <property type="match status" value="1"/>
</dbReference>
<evidence type="ECO:0000256" key="7">
    <source>
        <dbReference type="ARBA" id="ARBA00022989"/>
    </source>
</evidence>
<dbReference type="InterPro" id="IPR036097">
    <property type="entry name" value="HisK_dim/P_sf"/>
</dbReference>
<evidence type="ECO:0000256" key="1">
    <source>
        <dbReference type="ARBA" id="ARBA00000085"/>
    </source>
</evidence>
<evidence type="ECO:0000259" key="16">
    <source>
        <dbReference type="PROSITE" id="PS50113"/>
    </source>
</evidence>
<dbReference type="SMART" id="SM00387">
    <property type="entry name" value="HATPase_c"/>
    <property type="match status" value="1"/>
</dbReference>
<keyword evidence="18" id="KW-1185">Reference proteome</keyword>
<evidence type="ECO:0000256" key="8">
    <source>
        <dbReference type="ARBA" id="ARBA00023136"/>
    </source>
</evidence>
<dbReference type="InterPro" id="IPR004358">
    <property type="entry name" value="Sig_transdc_His_kin-like_C"/>
</dbReference>
<keyword evidence="4" id="KW-1003">Cell membrane</keyword>
<dbReference type="CDD" id="cd00130">
    <property type="entry name" value="PAS"/>
    <property type="match status" value="1"/>
</dbReference>
<dbReference type="SMART" id="SM00448">
    <property type="entry name" value="REC"/>
    <property type="match status" value="1"/>
</dbReference>
<dbReference type="SMART" id="SM00091">
    <property type="entry name" value="PAS"/>
    <property type="match status" value="1"/>
</dbReference>
<feature type="domain" description="Histidine kinase" evidence="13">
    <location>
        <begin position="491"/>
        <end position="709"/>
    </location>
</feature>
<dbReference type="SUPFAM" id="SSF52172">
    <property type="entry name" value="CheY-like"/>
    <property type="match status" value="1"/>
</dbReference>
<feature type="transmembrane region" description="Helical" evidence="12">
    <location>
        <begin position="200"/>
        <end position="223"/>
    </location>
</feature>
<dbReference type="PROSITE" id="PS50109">
    <property type="entry name" value="HIS_KIN"/>
    <property type="match status" value="1"/>
</dbReference>
<organism evidence="17 18">
    <name type="scientific">Bradyrhizobium ivorense</name>
    <dbReference type="NCBI Taxonomy" id="2511166"/>
    <lineage>
        <taxon>Bacteria</taxon>
        <taxon>Pseudomonadati</taxon>
        <taxon>Pseudomonadota</taxon>
        <taxon>Alphaproteobacteria</taxon>
        <taxon>Hyphomicrobiales</taxon>
        <taxon>Nitrobacteraceae</taxon>
        <taxon>Bradyrhizobium</taxon>
    </lineage>
</organism>
<dbReference type="Gene3D" id="1.10.287.130">
    <property type="match status" value="1"/>
</dbReference>
<dbReference type="Gene3D" id="3.30.450.20">
    <property type="entry name" value="PAS domain"/>
    <property type="match status" value="1"/>
</dbReference>
<dbReference type="Proteomes" id="UP000328092">
    <property type="component" value="Unassembled WGS sequence"/>
</dbReference>
<proteinExistence type="predicted"/>
<evidence type="ECO:0000256" key="2">
    <source>
        <dbReference type="ARBA" id="ARBA00004651"/>
    </source>
</evidence>
<feature type="transmembrane region" description="Helical" evidence="12">
    <location>
        <begin position="20"/>
        <end position="47"/>
    </location>
</feature>
<dbReference type="Gene3D" id="3.30.565.10">
    <property type="entry name" value="Histidine kinase-like ATPase, C-terminal domain"/>
    <property type="match status" value="1"/>
</dbReference>
<dbReference type="CDD" id="cd00082">
    <property type="entry name" value="HisKA"/>
    <property type="match status" value="1"/>
</dbReference>
<evidence type="ECO:0000256" key="9">
    <source>
        <dbReference type="PROSITE-ProRule" id="PRU00169"/>
    </source>
</evidence>
<dbReference type="InterPro" id="IPR005467">
    <property type="entry name" value="His_kinase_dom"/>
</dbReference>
<keyword evidence="7 12" id="KW-1133">Transmembrane helix</keyword>
<dbReference type="Pfam" id="PF05231">
    <property type="entry name" value="MASE1"/>
    <property type="match status" value="1"/>
</dbReference>
<accession>A0A508SWZ6</accession>
<dbReference type="EMBL" id="CAADFC020000004">
    <property type="protein sequence ID" value="VIO65677.1"/>
    <property type="molecule type" value="Genomic_DNA"/>
</dbReference>
<dbReference type="InterPro" id="IPR007895">
    <property type="entry name" value="MASE1"/>
</dbReference>
<dbReference type="SUPFAM" id="SSF55874">
    <property type="entry name" value="ATPase domain of HSP90 chaperone/DNA topoisomerase II/histidine kinase"/>
    <property type="match status" value="1"/>
</dbReference>
<evidence type="ECO:0000256" key="3">
    <source>
        <dbReference type="ARBA" id="ARBA00012438"/>
    </source>
</evidence>
<dbReference type="Pfam" id="PF02518">
    <property type="entry name" value="HATPase_c"/>
    <property type="match status" value="1"/>
</dbReference>
<comment type="caution">
    <text evidence="17">The sequence shown here is derived from an EMBL/GenBank/DDBJ whole genome shotgun (WGS) entry which is preliminary data.</text>
</comment>
<keyword evidence="5 9" id="KW-0597">Phosphoprotein</keyword>
<reference evidence="17" key="1">
    <citation type="submission" date="2019-02" db="EMBL/GenBank/DDBJ databases">
        <authorList>
            <person name="Pothier F.J."/>
        </authorList>
    </citation>
    <scope>NUCLEOTIDE SEQUENCE</scope>
    <source>
        <strain evidence="17">CI-1B</strain>
    </source>
</reference>
<dbReference type="InterPro" id="IPR003661">
    <property type="entry name" value="HisK_dim/P_dom"/>
</dbReference>
<dbReference type="Pfam" id="PF00072">
    <property type="entry name" value="Response_reg"/>
    <property type="match status" value="1"/>
</dbReference>
<feature type="transmembrane region" description="Helical" evidence="12">
    <location>
        <begin position="291"/>
        <end position="314"/>
    </location>
</feature>
<feature type="transmembrane region" description="Helical" evidence="12">
    <location>
        <begin position="133"/>
        <end position="155"/>
    </location>
</feature>
<evidence type="ECO:0000256" key="4">
    <source>
        <dbReference type="ARBA" id="ARBA00022475"/>
    </source>
</evidence>
<evidence type="ECO:0000256" key="6">
    <source>
        <dbReference type="ARBA" id="ARBA00022692"/>
    </source>
</evidence>
<dbReference type="OrthoDB" id="9796100at2"/>
<evidence type="ECO:0000256" key="12">
    <source>
        <dbReference type="SAM" id="Phobius"/>
    </source>
</evidence>
<dbReference type="InterPro" id="IPR011006">
    <property type="entry name" value="CheY-like_superfamily"/>
</dbReference>
<dbReference type="InterPro" id="IPR000014">
    <property type="entry name" value="PAS"/>
</dbReference>
<keyword evidence="8 12" id="KW-0472">Membrane</keyword>
<dbReference type="EC" id="2.7.13.3" evidence="3"/>
<feature type="domain" description="PAC" evidence="16">
    <location>
        <begin position="419"/>
        <end position="471"/>
    </location>
</feature>
<dbReference type="PROSITE" id="PS50112">
    <property type="entry name" value="PAS"/>
    <property type="match status" value="1"/>
</dbReference>
<dbReference type="InterPro" id="IPR000700">
    <property type="entry name" value="PAS-assoc_C"/>
</dbReference>
<evidence type="ECO:0000259" key="13">
    <source>
        <dbReference type="PROSITE" id="PS50109"/>
    </source>
</evidence>
<evidence type="ECO:0000313" key="17">
    <source>
        <dbReference type="EMBL" id="VIO65677.1"/>
    </source>
</evidence>
<dbReference type="InterPro" id="IPR035965">
    <property type="entry name" value="PAS-like_dom_sf"/>
</dbReference>
<name>A0A508SWZ6_9BRAD</name>
<keyword evidence="6 12" id="KW-0812">Transmembrane</keyword>
<evidence type="ECO:0000256" key="11">
    <source>
        <dbReference type="SAM" id="MobiDB-lite"/>
    </source>
</evidence>
<dbReference type="AlphaFoldDB" id="A0A508SWZ6"/>
<dbReference type="SUPFAM" id="SSF55785">
    <property type="entry name" value="PYP-like sensor domain (PAS domain)"/>
    <property type="match status" value="1"/>
</dbReference>
<comment type="catalytic activity">
    <reaction evidence="1">
        <text>ATP + protein L-histidine = ADP + protein N-phospho-L-histidine.</text>
        <dbReference type="EC" id="2.7.13.3"/>
    </reaction>
</comment>
<dbReference type="SUPFAM" id="SSF47384">
    <property type="entry name" value="Homodimeric domain of signal transducing histidine kinase"/>
    <property type="match status" value="1"/>
</dbReference>